<dbReference type="InterPro" id="IPR002818">
    <property type="entry name" value="DJ-1/PfpI"/>
</dbReference>
<dbReference type="SUPFAM" id="SSF52317">
    <property type="entry name" value="Class I glutamine amidotransferase-like"/>
    <property type="match status" value="1"/>
</dbReference>
<dbReference type="PANTHER" id="PTHR48094:SF11">
    <property type="entry name" value="GLUTATHIONE-INDEPENDENT GLYOXALASE HSP31-RELATED"/>
    <property type="match status" value="1"/>
</dbReference>
<accession>A0ABV4U244</accession>
<comment type="similarity">
    <text evidence="3">Belongs to the peptidase C56 family. HSP31-like subfamily.</text>
</comment>
<protein>
    <submittedName>
        <fullName evidence="5">Type 1 glutamine amidotransferase domain-containing protein</fullName>
    </submittedName>
</protein>
<dbReference type="InterPro" id="IPR029062">
    <property type="entry name" value="Class_I_gatase-like"/>
</dbReference>
<evidence type="ECO:0000256" key="2">
    <source>
        <dbReference type="ARBA" id="ARBA00023239"/>
    </source>
</evidence>
<organism evidence="5 6">
    <name type="scientific">Thiohalorhabdus methylotrophus</name>
    <dbReference type="NCBI Taxonomy" id="3242694"/>
    <lineage>
        <taxon>Bacteria</taxon>
        <taxon>Pseudomonadati</taxon>
        <taxon>Pseudomonadota</taxon>
        <taxon>Gammaproteobacteria</taxon>
        <taxon>Thiohalorhabdales</taxon>
        <taxon>Thiohalorhabdaceae</taxon>
        <taxon>Thiohalorhabdus</taxon>
    </lineage>
</organism>
<dbReference type="Pfam" id="PF01965">
    <property type="entry name" value="DJ-1_PfpI"/>
    <property type="match status" value="1"/>
</dbReference>
<dbReference type="Proteomes" id="UP001575181">
    <property type="component" value="Unassembled WGS sequence"/>
</dbReference>
<keyword evidence="2" id="KW-0456">Lyase</keyword>
<reference evidence="5 6" key="1">
    <citation type="submission" date="2024-08" db="EMBL/GenBank/DDBJ databases">
        <title>Whole-genome sequencing of halo(alkali)philic microorganisms from hypersaline lakes.</title>
        <authorList>
            <person name="Sorokin D.Y."/>
            <person name="Merkel A.Y."/>
            <person name="Messina E."/>
            <person name="Yakimov M."/>
        </authorList>
    </citation>
    <scope>NUCLEOTIDE SEQUENCE [LARGE SCALE GENOMIC DNA]</scope>
    <source>
        <strain evidence="5 6">Cl-TMA</strain>
    </source>
</reference>
<dbReference type="PANTHER" id="PTHR48094">
    <property type="entry name" value="PROTEIN/NUCLEIC ACID DEGLYCASE DJ-1-RELATED"/>
    <property type="match status" value="1"/>
</dbReference>
<sequence>MSQAKRILIICTSTDHMVPGARTGVWLDEFAVPYEIFSEAGAEITVASPEGGDVPIEPRSLPSTDTSRHGDAIQALLGTRKVRDLRAEDFDAVFAPGGHGPMYDLATDEASAAMISALAQGGGQVAAVCHGPAALIGATDSSGQPLVAGRQVAGFTNTEEQQTGLADILPFLLEDKLRELGGDYSGVEAWQEHVVTDGNLITGQNPTSSATVARTLLEALG</sequence>
<name>A0ABV4U244_9GAMM</name>
<keyword evidence="1" id="KW-0346">Stress response</keyword>
<comment type="caution">
    <text evidence="5">The sequence shown here is derived from an EMBL/GenBank/DDBJ whole genome shotgun (WGS) entry which is preliminary data.</text>
</comment>
<gene>
    <name evidence="5" type="ORF">ACERLL_16965</name>
</gene>
<evidence type="ECO:0000256" key="3">
    <source>
        <dbReference type="ARBA" id="ARBA00038493"/>
    </source>
</evidence>
<dbReference type="RefSeq" id="WP_373657291.1">
    <property type="nucleotide sequence ID" value="NZ_JBGUAW010000015.1"/>
</dbReference>
<keyword evidence="5" id="KW-0315">Glutamine amidotransferase</keyword>
<keyword evidence="6" id="KW-1185">Reference proteome</keyword>
<dbReference type="Gene3D" id="3.40.50.880">
    <property type="match status" value="1"/>
</dbReference>
<evidence type="ECO:0000313" key="5">
    <source>
        <dbReference type="EMBL" id="MFA9462501.1"/>
    </source>
</evidence>
<dbReference type="InterPro" id="IPR050325">
    <property type="entry name" value="Prot/Nucl_acid_deglycase"/>
</dbReference>
<evidence type="ECO:0000256" key="1">
    <source>
        <dbReference type="ARBA" id="ARBA00023016"/>
    </source>
</evidence>
<feature type="domain" description="DJ-1/PfpI" evidence="4">
    <location>
        <begin position="29"/>
        <end position="218"/>
    </location>
</feature>
<evidence type="ECO:0000313" key="6">
    <source>
        <dbReference type="Proteomes" id="UP001575181"/>
    </source>
</evidence>
<dbReference type="EMBL" id="JBGUAW010000015">
    <property type="protein sequence ID" value="MFA9462501.1"/>
    <property type="molecule type" value="Genomic_DNA"/>
</dbReference>
<evidence type="ECO:0000259" key="4">
    <source>
        <dbReference type="Pfam" id="PF01965"/>
    </source>
</evidence>
<dbReference type="CDD" id="cd03141">
    <property type="entry name" value="GATase1_Hsp31_like"/>
    <property type="match status" value="1"/>
</dbReference>
<proteinExistence type="inferred from homology"/>